<gene>
    <name evidence="6" type="ORF">CYMTET_39012</name>
</gene>
<dbReference type="InterPro" id="IPR001533">
    <property type="entry name" value="Pterin_deHydtase"/>
</dbReference>
<dbReference type="GO" id="GO:0008124">
    <property type="term" value="F:4-alpha-hydroxytetrahydrobiopterin dehydratase activity"/>
    <property type="evidence" value="ECO:0007669"/>
    <property type="project" value="UniProtKB-EC"/>
</dbReference>
<sequence>MAKCCADTPLLTDAQIDESLGKLTAWNLSEDRKLISRAFVAKNFVSAMNFLNSAAEVAEAEGHHPDFHLTNYREVKIDVTTHAIGGLAEIDMELAAKLDAIKVDYSPKSNN</sequence>
<evidence type="ECO:0000313" key="7">
    <source>
        <dbReference type="Proteomes" id="UP001190700"/>
    </source>
</evidence>
<dbReference type="InterPro" id="IPR036428">
    <property type="entry name" value="PCD_sf"/>
</dbReference>
<dbReference type="Pfam" id="PF01329">
    <property type="entry name" value="Pterin_4a"/>
    <property type="match status" value="1"/>
</dbReference>
<dbReference type="Gene3D" id="3.30.1360.20">
    <property type="entry name" value="Transcriptional coactivator/pterin dehydratase"/>
    <property type="match status" value="1"/>
</dbReference>
<comment type="catalytic activity">
    <reaction evidence="1">
        <text>(4aS,6R)-4a-hydroxy-L-erythro-5,6,7,8-tetrahydrobiopterin = (6R)-L-erythro-6,7-dihydrobiopterin + H2O</text>
        <dbReference type="Rhea" id="RHEA:11920"/>
        <dbReference type="ChEBI" id="CHEBI:15377"/>
        <dbReference type="ChEBI" id="CHEBI:15642"/>
        <dbReference type="ChEBI" id="CHEBI:43120"/>
        <dbReference type="EC" id="4.2.1.96"/>
    </reaction>
</comment>
<evidence type="ECO:0000313" key="6">
    <source>
        <dbReference type="EMBL" id="KAK3251655.1"/>
    </source>
</evidence>
<dbReference type="NCBIfam" id="NF002017">
    <property type="entry name" value="PRK00823.1-2"/>
    <property type="match status" value="1"/>
</dbReference>
<evidence type="ECO:0000256" key="1">
    <source>
        <dbReference type="ARBA" id="ARBA00001554"/>
    </source>
</evidence>
<evidence type="ECO:0000256" key="2">
    <source>
        <dbReference type="ARBA" id="ARBA00006472"/>
    </source>
</evidence>
<dbReference type="PANTHER" id="PTHR12599">
    <property type="entry name" value="PTERIN-4-ALPHA-CARBINOLAMINE DEHYDRATASE"/>
    <property type="match status" value="1"/>
</dbReference>
<comment type="similarity">
    <text evidence="2">Belongs to the pterin-4-alpha-carbinolamine dehydratase family.</text>
</comment>
<dbReference type="PANTHER" id="PTHR12599:SF0">
    <property type="entry name" value="PTERIN-4-ALPHA-CARBINOLAMINE DEHYDRATASE"/>
    <property type="match status" value="1"/>
</dbReference>
<dbReference type="EMBL" id="LGRX02025910">
    <property type="protein sequence ID" value="KAK3251655.1"/>
    <property type="molecule type" value="Genomic_DNA"/>
</dbReference>
<comment type="caution">
    <text evidence="6">The sequence shown here is derived from an EMBL/GenBank/DDBJ whole genome shotgun (WGS) entry which is preliminary data.</text>
</comment>
<protein>
    <recommendedName>
        <fullName evidence="3">4a-hydroxytetrahydrobiopterin dehydratase</fullName>
        <ecNumber evidence="3">4.2.1.96</ecNumber>
    </recommendedName>
    <alternativeName>
        <fullName evidence="5">4-alpha-hydroxy-tetrahydropterin dehydratase</fullName>
    </alternativeName>
</protein>
<name>A0AAE0CCZ5_9CHLO</name>
<evidence type="ECO:0000256" key="3">
    <source>
        <dbReference type="ARBA" id="ARBA00013252"/>
    </source>
</evidence>
<keyword evidence="4" id="KW-0456">Lyase</keyword>
<evidence type="ECO:0000256" key="5">
    <source>
        <dbReference type="ARBA" id="ARBA00030497"/>
    </source>
</evidence>
<reference evidence="6 7" key="1">
    <citation type="journal article" date="2015" name="Genome Biol. Evol.">
        <title>Comparative Genomics of a Bacterivorous Green Alga Reveals Evolutionary Causalities and Consequences of Phago-Mixotrophic Mode of Nutrition.</title>
        <authorList>
            <person name="Burns J.A."/>
            <person name="Paasch A."/>
            <person name="Narechania A."/>
            <person name="Kim E."/>
        </authorList>
    </citation>
    <scope>NUCLEOTIDE SEQUENCE [LARGE SCALE GENOMIC DNA]</scope>
    <source>
        <strain evidence="6 7">PLY_AMNH</strain>
    </source>
</reference>
<dbReference type="Proteomes" id="UP001190700">
    <property type="component" value="Unassembled WGS sequence"/>
</dbReference>
<evidence type="ECO:0000256" key="4">
    <source>
        <dbReference type="ARBA" id="ARBA00023239"/>
    </source>
</evidence>
<proteinExistence type="inferred from homology"/>
<organism evidence="6 7">
    <name type="scientific">Cymbomonas tetramitiformis</name>
    <dbReference type="NCBI Taxonomy" id="36881"/>
    <lineage>
        <taxon>Eukaryota</taxon>
        <taxon>Viridiplantae</taxon>
        <taxon>Chlorophyta</taxon>
        <taxon>Pyramimonadophyceae</taxon>
        <taxon>Pyramimonadales</taxon>
        <taxon>Pyramimonadaceae</taxon>
        <taxon>Cymbomonas</taxon>
    </lineage>
</organism>
<dbReference type="SUPFAM" id="SSF55248">
    <property type="entry name" value="PCD-like"/>
    <property type="match status" value="1"/>
</dbReference>
<dbReference type="GO" id="GO:0006729">
    <property type="term" value="P:tetrahydrobiopterin biosynthetic process"/>
    <property type="evidence" value="ECO:0007669"/>
    <property type="project" value="InterPro"/>
</dbReference>
<dbReference type="EC" id="4.2.1.96" evidence="3"/>
<keyword evidence="7" id="KW-1185">Reference proteome</keyword>
<dbReference type="AlphaFoldDB" id="A0AAE0CCZ5"/>
<accession>A0AAE0CCZ5</accession>